<feature type="transmembrane region" description="Helical" evidence="1">
    <location>
        <begin position="154"/>
        <end position="171"/>
    </location>
</feature>
<name>L2GMD5_VITCO</name>
<proteinExistence type="predicted"/>
<keyword evidence="1" id="KW-0812">Transmembrane</keyword>
<dbReference type="Proteomes" id="UP000011082">
    <property type="component" value="Unassembled WGS sequence"/>
</dbReference>
<organism evidence="2 3">
    <name type="scientific">Vittaforma corneae (strain ATCC 50505)</name>
    <name type="common">Microsporidian parasite</name>
    <name type="synonym">Nosema corneum</name>
    <dbReference type="NCBI Taxonomy" id="993615"/>
    <lineage>
        <taxon>Eukaryota</taxon>
        <taxon>Fungi</taxon>
        <taxon>Fungi incertae sedis</taxon>
        <taxon>Microsporidia</taxon>
        <taxon>Nosematidae</taxon>
        <taxon>Vittaforma</taxon>
    </lineage>
</organism>
<sequence length="174" mass="20106">MYIYEDFKRILDTTTNLMNKIKTCSKDEIEEIQMRIDSNIHALRLMASRIEDSETRATFLKTIQSLSTNVVFVESEGPQRRRKQRENAGGDELVGDELLKNSRKLKEMADEFKNSLQADRKIIEKLGGKMNASSQESTKSLQALDKTGRKIKSSTFMSFAFMIFVVVYFIIRFL</sequence>
<keyword evidence="1" id="KW-0472">Membrane</keyword>
<evidence type="ECO:0000313" key="3">
    <source>
        <dbReference type="Proteomes" id="UP000011082"/>
    </source>
</evidence>
<dbReference type="HOGENOM" id="CLU_1540530_0_0_1"/>
<dbReference type="RefSeq" id="XP_007604597.1">
    <property type="nucleotide sequence ID" value="XM_007604535.1"/>
</dbReference>
<gene>
    <name evidence="2" type="ORF">VICG_01151</name>
</gene>
<dbReference type="OMA" id="CSDRIER"/>
<evidence type="ECO:0000313" key="2">
    <source>
        <dbReference type="EMBL" id="ELA41799.1"/>
    </source>
</evidence>
<keyword evidence="1" id="KW-1133">Transmembrane helix</keyword>
<dbReference type="AlphaFoldDB" id="L2GMD5"/>
<dbReference type="OrthoDB" id="2189693at2759"/>
<protein>
    <submittedName>
        <fullName evidence="2">Uncharacterized protein</fullName>
    </submittedName>
</protein>
<dbReference type="EMBL" id="JH370138">
    <property type="protein sequence ID" value="ELA41799.1"/>
    <property type="molecule type" value="Genomic_DNA"/>
</dbReference>
<dbReference type="InParanoid" id="L2GMD5"/>
<accession>L2GMD5</accession>
<dbReference type="GeneID" id="19881862"/>
<evidence type="ECO:0000256" key="1">
    <source>
        <dbReference type="SAM" id="Phobius"/>
    </source>
</evidence>
<dbReference type="VEuPathDB" id="MicrosporidiaDB:VICG_01151"/>
<keyword evidence="3" id="KW-1185">Reference proteome</keyword>
<reference evidence="3" key="1">
    <citation type="submission" date="2011-05" db="EMBL/GenBank/DDBJ databases">
        <title>The genome sequence of Vittaforma corneae strain ATCC 50505.</title>
        <authorList>
            <consortium name="The Broad Institute Genome Sequencing Platform"/>
            <person name="Cuomo C."/>
            <person name="Didier E."/>
            <person name="Bowers L."/>
            <person name="Young S.K."/>
            <person name="Zeng Q."/>
            <person name="Gargeya S."/>
            <person name="Fitzgerald M."/>
            <person name="Haas B."/>
            <person name="Abouelleil A."/>
            <person name="Alvarado L."/>
            <person name="Arachchi H.M."/>
            <person name="Berlin A."/>
            <person name="Chapman S.B."/>
            <person name="Gearin G."/>
            <person name="Goldberg J."/>
            <person name="Griggs A."/>
            <person name="Gujja S."/>
            <person name="Hansen M."/>
            <person name="Heiman D."/>
            <person name="Howarth C."/>
            <person name="Larimer J."/>
            <person name="Lui A."/>
            <person name="MacDonald P.J.P."/>
            <person name="McCowen C."/>
            <person name="Montmayeur A."/>
            <person name="Murphy C."/>
            <person name="Neiman D."/>
            <person name="Pearson M."/>
            <person name="Priest M."/>
            <person name="Roberts A."/>
            <person name="Saif S."/>
            <person name="Shea T."/>
            <person name="Sisk P."/>
            <person name="Stolte C."/>
            <person name="Sykes S."/>
            <person name="Wortman J."/>
            <person name="Nusbaum C."/>
            <person name="Birren B."/>
        </authorList>
    </citation>
    <scope>NUCLEOTIDE SEQUENCE [LARGE SCALE GENOMIC DNA]</scope>
    <source>
        <strain evidence="3">ATCC 50505</strain>
    </source>
</reference>